<keyword evidence="3" id="KW-0862">Zinc</keyword>
<evidence type="ECO:0000313" key="7">
    <source>
        <dbReference type="Proteomes" id="UP000544095"/>
    </source>
</evidence>
<dbReference type="SUPFAM" id="SSF57850">
    <property type="entry name" value="RING/U-box"/>
    <property type="match status" value="1"/>
</dbReference>
<name>A0A8H5L9P4_9HYPO</name>
<accession>A0A8H5L9P4</accession>
<evidence type="ECO:0000256" key="1">
    <source>
        <dbReference type="ARBA" id="ARBA00022723"/>
    </source>
</evidence>
<feature type="domain" description="RING-type" evidence="5">
    <location>
        <begin position="345"/>
        <end position="396"/>
    </location>
</feature>
<comment type="caution">
    <text evidence="6">The sequence shown here is derived from an EMBL/GenBank/DDBJ whole genome shotgun (WGS) entry which is preliminary data.</text>
</comment>
<evidence type="ECO:0000256" key="3">
    <source>
        <dbReference type="ARBA" id="ARBA00022833"/>
    </source>
</evidence>
<dbReference type="Proteomes" id="UP000544095">
    <property type="component" value="Unassembled WGS sequence"/>
</dbReference>
<evidence type="ECO:0000313" key="6">
    <source>
        <dbReference type="EMBL" id="KAF5587449.1"/>
    </source>
</evidence>
<dbReference type="Pfam" id="PF00097">
    <property type="entry name" value="zf-C3HC4"/>
    <property type="match status" value="1"/>
</dbReference>
<reference evidence="6 7" key="1">
    <citation type="submission" date="2020-05" db="EMBL/GenBank/DDBJ databases">
        <title>Identification and distribution of gene clusters putatively required for synthesis of sphingolipid metabolism inhibitors in phylogenetically diverse species of the filamentous fungus Fusarium.</title>
        <authorList>
            <person name="Kim H.-S."/>
            <person name="Busman M."/>
            <person name="Brown D.W."/>
            <person name="Divon H."/>
            <person name="Uhlig S."/>
            <person name="Proctor R.H."/>
        </authorList>
    </citation>
    <scope>NUCLEOTIDE SEQUENCE [LARGE SCALE GENOMIC DNA]</scope>
    <source>
        <strain evidence="6 7">NRRL 25211</strain>
    </source>
</reference>
<sequence>MPITETFFPAFLQACDDYPHDILDIQLTCGICHEQMTFKDEDDPHLHEMVAHSPSKKGSLIQMDGENSIALIEDILKLWHKRGHCFNCDVGMLSSWLHVLAKIWQDSTELIDNGQVLRMSIEYEGKTWGDPSQYLDCKLVEQQPLPIHLEVPVKIIERGLLKAHGIAVPAGSTAFKYELRVYEPRNKKHEVLVWERHHFEQTEQDMRDHWAGNRKLMLLGLAFDLRDVWSDENVRRKIYERADRESKSIFQRIEENEVEEVDVEDGDDEDELPDVYIGLSNFDLSRNFFHPSINHQHYYQTMSTNSDQPLEMSSSKDPITAAYYPELLKIINNDPTAIERLEIECGMCQDKMSNPEDKTCSAIIFPCGHMFCPPCVKEYREFNRANGIPYRCPVCRFELKGRVCGCPDKETLFDPTQHQDEGLLDKLKDELSKEKGACAFCQLSMLVHGLRSIALHIHDPAPLIKDGHMLRVRAVKRDDWDVRIESDNSEEIKLLPISPELMELFRIAGDSLAEAWDGPRAPGDDTSPFDFQLALCKSYPEDHDLLRHRRGQLEYFSIAKWHKCDIARSGRLAHARREALELAEAFTGVEAFKKYKIDAACKDWVMGIVFDNIDLEAEEMHLAFQRFRVEHPRLYGLAGLPLVGGVLLRGYRFGSDIARLVRRGREDAEGRVEE</sequence>
<dbReference type="SMART" id="SM00184">
    <property type="entry name" value="RING"/>
    <property type="match status" value="1"/>
</dbReference>
<gene>
    <name evidence="6" type="ORF">FPANT_6902</name>
</gene>
<proteinExistence type="predicted"/>
<keyword evidence="1" id="KW-0479">Metal-binding</keyword>
<keyword evidence="2 4" id="KW-0863">Zinc-finger</keyword>
<dbReference type="PROSITE" id="PS50089">
    <property type="entry name" value="ZF_RING_2"/>
    <property type="match status" value="1"/>
</dbReference>
<evidence type="ECO:0000256" key="4">
    <source>
        <dbReference type="PROSITE-ProRule" id="PRU00175"/>
    </source>
</evidence>
<dbReference type="PROSITE" id="PS00518">
    <property type="entry name" value="ZF_RING_1"/>
    <property type="match status" value="1"/>
</dbReference>
<dbReference type="InterPro" id="IPR013083">
    <property type="entry name" value="Znf_RING/FYVE/PHD"/>
</dbReference>
<dbReference type="InterPro" id="IPR001841">
    <property type="entry name" value="Znf_RING"/>
</dbReference>
<organism evidence="6 7">
    <name type="scientific">Fusarium pseudoanthophilum</name>
    <dbReference type="NCBI Taxonomy" id="48495"/>
    <lineage>
        <taxon>Eukaryota</taxon>
        <taxon>Fungi</taxon>
        <taxon>Dikarya</taxon>
        <taxon>Ascomycota</taxon>
        <taxon>Pezizomycotina</taxon>
        <taxon>Sordariomycetes</taxon>
        <taxon>Hypocreomycetidae</taxon>
        <taxon>Hypocreales</taxon>
        <taxon>Nectriaceae</taxon>
        <taxon>Fusarium</taxon>
        <taxon>Fusarium fujikuroi species complex</taxon>
    </lineage>
</organism>
<keyword evidence="7" id="KW-1185">Reference proteome</keyword>
<protein>
    <recommendedName>
        <fullName evidence="5">RING-type domain-containing protein</fullName>
    </recommendedName>
</protein>
<evidence type="ECO:0000259" key="5">
    <source>
        <dbReference type="PROSITE" id="PS50089"/>
    </source>
</evidence>
<dbReference type="GO" id="GO:0008270">
    <property type="term" value="F:zinc ion binding"/>
    <property type="evidence" value="ECO:0007669"/>
    <property type="project" value="UniProtKB-KW"/>
</dbReference>
<dbReference type="InterPro" id="IPR017907">
    <property type="entry name" value="Znf_RING_CS"/>
</dbReference>
<dbReference type="EMBL" id="JAAOAR010000331">
    <property type="protein sequence ID" value="KAF5587449.1"/>
    <property type="molecule type" value="Genomic_DNA"/>
</dbReference>
<dbReference type="InterPro" id="IPR018957">
    <property type="entry name" value="Znf_C3HC4_RING-type"/>
</dbReference>
<dbReference type="AlphaFoldDB" id="A0A8H5L9P4"/>
<dbReference type="Gene3D" id="3.30.40.10">
    <property type="entry name" value="Zinc/RING finger domain, C3HC4 (zinc finger)"/>
    <property type="match status" value="1"/>
</dbReference>
<evidence type="ECO:0000256" key="2">
    <source>
        <dbReference type="ARBA" id="ARBA00022771"/>
    </source>
</evidence>